<dbReference type="Gene3D" id="1.10.10.10">
    <property type="entry name" value="Winged helix-like DNA-binding domain superfamily/Winged helix DNA-binding domain"/>
    <property type="match status" value="1"/>
</dbReference>
<reference evidence="1 2" key="1">
    <citation type="submission" date="2018-05" db="EMBL/GenBank/DDBJ databases">
        <title>The Hungate 1000. A catalogue of reference genomes from the rumen microbiome.</title>
        <authorList>
            <person name="Kelly W."/>
        </authorList>
    </citation>
    <scope>NUCLEOTIDE SEQUENCE [LARGE SCALE GENOMIC DNA]</scope>
    <source>
        <strain evidence="1 2">SAb67</strain>
    </source>
</reference>
<evidence type="ECO:0000313" key="1">
    <source>
        <dbReference type="EMBL" id="PWJ09676.1"/>
    </source>
</evidence>
<proteinExistence type="predicted"/>
<dbReference type="EMBL" id="QGDI01000022">
    <property type="protein sequence ID" value="PWJ09676.1"/>
    <property type="molecule type" value="Genomic_DNA"/>
</dbReference>
<evidence type="ECO:0000313" key="2">
    <source>
        <dbReference type="Proteomes" id="UP000245720"/>
    </source>
</evidence>
<protein>
    <submittedName>
        <fullName evidence="1">RNA polymerase sigma factor (Sigma-70 family)</fullName>
    </submittedName>
</protein>
<dbReference type="InterPro" id="IPR036388">
    <property type="entry name" value="WH-like_DNA-bd_sf"/>
</dbReference>
<dbReference type="InterPro" id="IPR013324">
    <property type="entry name" value="RNA_pol_sigma_r3/r4-like"/>
</dbReference>
<sequence length="191" mass="22406">MGKIYCKIDMEKVEKIINQKGFYFICTKVLYPDFVGPKYIIVSDDLDITVKHPKTKGMIIVSTDKFKSMAEEYNRYFGNEDREKHRYSKYHNVDGYFGDTTEGDDVDNTTDIMDVDLIPIEDIVEEHIGYEEVIKAFDCLTDTQKERIKKYYFQQMTYDEIAASEKIGKMTAYRSIRAGINKIRKKVSENF</sequence>
<dbReference type="OrthoDB" id="1822302at2"/>
<gene>
    <name evidence="1" type="ORF">IE37_03448</name>
</gene>
<accession>A0A315XW64</accession>
<dbReference type="SUPFAM" id="SSF88659">
    <property type="entry name" value="Sigma3 and sigma4 domains of RNA polymerase sigma factors"/>
    <property type="match status" value="1"/>
</dbReference>
<dbReference type="Proteomes" id="UP000245720">
    <property type="component" value="Unassembled WGS sequence"/>
</dbReference>
<comment type="caution">
    <text evidence="1">The sequence shown here is derived from an EMBL/GenBank/DDBJ whole genome shotgun (WGS) entry which is preliminary data.</text>
</comment>
<organism evidence="1 2">
    <name type="scientific">Ruminococcus flavefaciens</name>
    <dbReference type="NCBI Taxonomy" id="1265"/>
    <lineage>
        <taxon>Bacteria</taxon>
        <taxon>Bacillati</taxon>
        <taxon>Bacillota</taxon>
        <taxon>Clostridia</taxon>
        <taxon>Eubacteriales</taxon>
        <taxon>Oscillospiraceae</taxon>
        <taxon>Ruminococcus</taxon>
    </lineage>
</organism>
<name>A0A315XW64_RUMFL</name>
<dbReference type="RefSeq" id="WP_109728152.1">
    <property type="nucleotide sequence ID" value="NZ_QGDI01000022.1"/>
</dbReference>
<dbReference type="AlphaFoldDB" id="A0A315XW64"/>